<dbReference type="GO" id="GO:0033204">
    <property type="term" value="F:ribonuclease P RNA binding"/>
    <property type="evidence" value="ECO:0007669"/>
    <property type="project" value="TreeGrafter"/>
</dbReference>
<dbReference type="InterPro" id="IPR038085">
    <property type="entry name" value="Rnp2-like_sf"/>
</dbReference>
<evidence type="ECO:0000313" key="3">
    <source>
        <dbReference type="EMBL" id="KAG8471154.1"/>
    </source>
</evidence>
<comment type="similarity">
    <text evidence="1">Belongs to the eukaryotic/archaeal RNase P protein component 2 family.</text>
</comment>
<dbReference type="GO" id="GO:0001682">
    <property type="term" value="P:tRNA 5'-leader removal"/>
    <property type="evidence" value="ECO:0007669"/>
    <property type="project" value="InterPro"/>
</dbReference>
<dbReference type="AlphaFoldDB" id="A0A8J5Y5S3"/>
<dbReference type="InterPro" id="IPR002759">
    <property type="entry name" value="Pop5/Rpp14/Rnp2-like"/>
</dbReference>
<dbReference type="PANTHER" id="PTHR15441">
    <property type="entry name" value="RIBONUCLEASE P PROTEIN SUBUNIT P14"/>
    <property type="match status" value="1"/>
</dbReference>
<organism evidence="3 4">
    <name type="scientific">Diacronema lutheri</name>
    <name type="common">Unicellular marine alga</name>
    <name type="synonym">Monochrysis lutheri</name>
    <dbReference type="NCBI Taxonomy" id="2081491"/>
    <lineage>
        <taxon>Eukaryota</taxon>
        <taxon>Haptista</taxon>
        <taxon>Haptophyta</taxon>
        <taxon>Pavlovophyceae</taxon>
        <taxon>Pavlovales</taxon>
        <taxon>Pavlovaceae</taxon>
        <taxon>Diacronema</taxon>
    </lineage>
</organism>
<dbReference type="GO" id="GO:0005730">
    <property type="term" value="C:nucleolus"/>
    <property type="evidence" value="ECO:0007669"/>
    <property type="project" value="TreeGrafter"/>
</dbReference>
<dbReference type="PANTHER" id="PTHR15441:SF2">
    <property type="entry name" value="RIBONUCLEASE P_MRP PROTEIN SUBUNIT POP5"/>
    <property type="match status" value="1"/>
</dbReference>
<dbReference type="Pfam" id="PF01900">
    <property type="entry name" value="RNase_P_Rpp14"/>
    <property type="match status" value="1"/>
</dbReference>
<dbReference type="SUPFAM" id="SSF160350">
    <property type="entry name" value="Rnp2-like"/>
    <property type="match status" value="1"/>
</dbReference>
<protein>
    <submittedName>
        <fullName evidence="3">Uncharacterized protein</fullName>
    </submittedName>
</protein>
<reference evidence="3" key="1">
    <citation type="submission" date="2021-05" db="EMBL/GenBank/DDBJ databases">
        <title>The genome of the haptophyte Pavlova lutheri (Diacronema luteri, Pavlovales) - a model for lipid biosynthesis in eukaryotic algae.</title>
        <authorList>
            <person name="Hulatt C.J."/>
            <person name="Posewitz M.C."/>
        </authorList>
    </citation>
    <scope>NUCLEOTIDE SEQUENCE</scope>
    <source>
        <strain evidence="3">NIVA-4/92</strain>
    </source>
</reference>
<proteinExistence type="inferred from homology"/>
<sequence length="151" mass="17048">MVHHKNRFFTLRAELGDGRAMPSSAQTVIAQIRSSVLDLHGDYGAGCTMPSLSVRFFDPSSSICAIRVDREFAEMVRTSIALVTQLDKREVRLRVLHMAGNMRSCKAVVRRQLDRHLRARLASKSALPVRKREEALHAHQEAVSELDRTQL</sequence>
<dbReference type="Proteomes" id="UP000751190">
    <property type="component" value="Unassembled WGS sequence"/>
</dbReference>
<dbReference type="OMA" id="MQNYLDK"/>
<dbReference type="GO" id="GO:0030681">
    <property type="term" value="C:multimeric ribonuclease P complex"/>
    <property type="evidence" value="ECO:0007669"/>
    <property type="project" value="TreeGrafter"/>
</dbReference>
<gene>
    <name evidence="3" type="ORF">KFE25_009575</name>
</gene>
<keyword evidence="4" id="KW-1185">Reference proteome</keyword>
<evidence type="ECO:0000256" key="1">
    <source>
        <dbReference type="ARBA" id="ARBA00010800"/>
    </source>
</evidence>
<dbReference type="OrthoDB" id="24745at2759"/>
<name>A0A8J5Y5S3_DIALT</name>
<dbReference type="Gene3D" id="3.30.70.3250">
    <property type="entry name" value="Ribonuclease P, Pop5 subunit"/>
    <property type="match status" value="1"/>
</dbReference>
<evidence type="ECO:0000256" key="2">
    <source>
        <dbReference type="ARBA" id="ARBA00022694"/>
    </source>
</evidence>
<comment type="caution">
    <text evidence="3">The sequence shown here is derived from an EMBL/GenBank/DDBJ whole genome shotgun (WGS) entry which is preliminary data.</text>
</comment>
<accession>A0A8J5Y5S3</accession>
<evidence type="ECO:0000313" key="4">
    <source>
        <dbReference type="Proteomes" id="UP000751190"/>
    </source>
</evidence>
<keyword evidence="2" id="KW-0819">tRNA processing</keyword>
<dbReference type="EMBL" id="JAGTXO010000001">
    <property type="protein sequence ID" value="KAG8471154.1"/>
    <property type="molecule type" value="Genomic_DNA"/>
</dbReference>